<dbReference type="Proteomes" id="UP000199226">
    <property type="component" value="Unassembled WGS sequence"/>
</dbReference>
<dbReference type="GO" id="GO:0005536">
    <property type="term" value="F:D-glucose binding"/>
    <property type="evidence" value="ECO:0007669"/>
    <property type="project" value="InterPro"/>
</dbReference>
<evidence type="ECO:0000256" key="1">
    <source>
        <dbReference type="ARBA" id="ARBA00022679"/>
    </source>
</evidence>
<reference evidence="5" key="1">
    <citation type="submission" date="2016-10" db="EMBL/GenBank/DDBJ databases">
        <authorList>
            <person name="Varghese N."/>
            <person name="Submissions S."/>
        </authorList>
    </citation>
    <scope>NUCLEOTIDE SEQUENCE [LARGE SCALE GENOMIC DNA]</scope>
    <source>
        <strain evidence="5">DSM 24536</strain>
    </source>
</reference>
<dbReference type="GO" id="GO:0006096">
    <property type="term" value="P:glycolytic process"/>
    <property type="evidence" value="ECO:0007669"/>
    <property type="project" value="InterPro"/>
</dbReference>
<dbReference type="OrthoDB" id="9810372at2"/>
<keyword evidence="1" id="KW-0808">Transferase</keyword>
<protein>
    <submittedName>
        <fullName evidence="4">Glucokinase</fullName>
    </submittedName>
</protein>
<dbReference type="NCBIfam" id="TIGR00749">
    <property type="entry name" value="glk"/>
    <property type="match status" value="1"/>
</dbReference>
<dbReference type="InterPro" id="IPR003836">
    <property type="entry name" value="Glucokinase"/>
</dbReference>
<dbReference type="EMBL" id="FNHH01000018">
    <property type="protein sequence ID" value="SDM64408.1"/>
    <property type="molecule type" value="Genomic_DNA"/>
</dbReference>
<evidence type="ECO:0000313" key="4">
    <source>
        <dbReference type="EMBL" id="SDM64408.1"/>
    </source>
</evidence>
<gene>
    <name evidence="4" type="ORF">SAMN05421813_11826</name>
</gene>
<dbReference type="Gene3D" id="3.30.420.40">
    <property type="match status" value="1"/>
</dbReference>
<evidence type="ECO:0000256" key="3">
    <source>
        <dbReference type="RuleBase" id="RU004046"/>
    </source>
</evidence>
<dbReference type="Pfam" id="PF02685">
    <property type="entry name" value="Glucokinase"/>
    <property type="match status" value="1"/>
</dbReference>
<organism evidence="4 5">
    <name type="scientific">Daejeonella rubra</name>
    <dbReference type="NCBI Taxonomy" id="990371"/>
    <lineage>
        <taxon>Bacteria</taxon>
        <taxon>Pseudomonadati</taxon>
        <taxon>Bacteroidota</taxon>
        <taxon>Sphingobacteriia</taxon>
        <taxon>Sphingobacteriales</taxon>
        <taxon>Sphingobacteriaceae</taxon>
        <taxon>Daejeonella</taxon>
    </lineage>
</organism>
<dbReference type="PANTHER" id="PTHR47363:SF1">
    <property type="entry name" value="GLUCOKINASE"/>
    <property type="match status" value="1"/>
</dbReference>
<evidence type="ECO:0000256" key="2">
    <source>
        <dbReference type="ARBA" id="ARBA00022777"/>
    </source>
</evidence>
<dbReference type="SUPFAM" id="SSF53067">
    <property type="entry name" value="Actin-like ATPase domain"/>
    <property type="match status" value="1"/>
</dbReference>
<accession>A0A1G9UWU0</accession>
<dbReference type="InterPro" id="IPR043129">
    <property type="entry name" value="ATPase_NBD"/>
</dbReference>
<evidence type="ECO:0000313" key="5">
    <source>
        <dbReference type="Proteomes" id="UP000199226"/>
    </source>
</evidence>
<keyword evidence="2 4" id="KW-0418">Kinase</keyword>
<dbReference type="GO" id="GO:0004340">
    <property type="term" value="F:glucokinase activity"/>
    <property type="evidence" value="ECO:0007669"/>
    <property type="project" value="InterPro"/>
</dbReference>
<dbReference type="GO" id="GO:0005524">
    <property type="term" value="F:ATP binding"/>
    <property type="evidence" value="ECO:0007669"/>
    <property type="project" value="InterPro"/>
</dbReference>
<proteinExistence type="inferred from homology"/>
<dbReference type="PANTHER" id="PTHR47363">
    <property type="entry name" value="GLUCOKINASE"/>
    <property type="match status" value="1"/>
</dbReference>
<dbReference type="STRING" id="990371.SAMN05421813_11826"/>
<sequence>MLLPFEASLKHKKNYKTGSLILAGDIGGTKTNLTLYKVEEDQLIPVNEAHYITADYNSLIELTSLFMQNLPDPDFICFGVAGPVISGHAKFSNIKWEVDSKELSEHFNKMIYVINDLEATAYGLAMLSEKEVTIVHKGIEHVPGNAAVIAPGTGLGEAGLYWDGKYYHPFATEGGHSDFAPRSMFDFELFLYLQKQFGHVSWERLLSGPGIIHIYQFLIMELKRKESAWLKEKFVNGLDAAVISQNVQKCNVCKETMEIFIRYLAYESANLVLKFNATGGLYIGGGIAPYILDLFESNDFKTNFCQSGRLNDLVEKVTVYVILNTKAALLGAAWYGIKN</sequence>
<name>A0A1G9UWU0_9SPHI</name>
<dbReference type="AlphaFoldDB" id="A0A1G9UWU0"/>
<dbReference type="Gene3D" id="3.40.367.20">
    <property type="match status" value="1"/>
</dbReference>
<dbReference type="RefSeq" id="WP_090705354.1">
    <property type="nucleotide sequence ID" value="NZ_FNHH01000018.1"/>
</dbReference>
<comment type="similarity">
    <text evidence="3">Belongs to the bacterial glucokinase family.</text>
</comment>
<dbReference type="CDD" id="cd24008">
    <property type="entry name" value="ASKHA_NBD_GLK"/>
    <property type="match status" value="1"/>
</dbReference>
<keyword evidence="5" id="KW-1185">Reference proteome</keyword>